<gene>
    <name evidence="3" type="ORF">PFLG_01896</name>
</gene>
<reference evidence="4" key="1">
    <citation type="submission" date="2015-07" db="EMBL/GenBank/DDBJ databases">
        <title>Annotation of Plasmodium falciparum RAJ116.</title>
        <authorList>
            <consortium name="The Broad Institute Genome Sequencing Platform"/>
            <person name="Volkman S.K."/>
            <person name="Neafsey D.E."/>
            <person name="Dash A.P."/>
            <person name="Chitnis C.E."/>
            <person name="Hartl D.L."/>
            <person name="Young S.K."/>
            <person name="Zeng Q."/>
            <person name="Koehrsen M."/>
            <person name="Alvarado L."/>
            <person name="Berlin A."/>
            <person name="Borenstein D."/>
            <person name="Chapman S.B."/>
            <person name="Chen Z."/>
            <person name="Engels R."/>
            <person name="Freedman E."/>
            <person name="Gellesch M."/>
            <person name="Goldberg J."/>
            <person name="Griggs A."/>
            <person name="Gujja S."/>
            <person name="Heilman E.R."/>
            <person name="Heiman D.I."/>
            <person name="Howarth C."/>
            <person name="Jen D."/>
            <person name="Larson L."/>
            <person name="Mehta T."/>
            <person name="Neiman D."/>
            <person name="Park D."/>
            <person name="Pearson M."/>
            <person name="Roberts A."/>
            <person name="Saif S."/>
            <person name="Shea T."/>
            <person name="Shenoy N."/>
            <person name="Sisk P."/>
            <person name="Stolte C."/>
            <person name="Sykes S."/>
            <person name="Walk T."/>
            <person name="White J."/>
            <person name="Yandava C."/>
            <person name="Haas B."/>
            <person name="Henn M.R."/>
            <person name="Nusbaum C."/>
            <person name="Birren B."/>
        </authorList>
    </citation>
    <scope>NUCLEOTIDE SEQUENCE [LARGE SCALE GENOMIC DNA]</scope>
    <source>
        <strain evidence="4">RAJ116</strain>
    </source>
</reference>
<evidence type="ECO:0000256" key="1">
    <source>
        <dbReference type="SAM" id="MobiDB-lite"/>
    </source>
</evidence>
<accession>A0A0L0CYT6</accession>
<dbReference type="InterPro" id="IPR006693">
    <property type="entry name" value="AB_hydrolase_lipase"/>
</dbReference>
<dbReference type="SUPFAM" id="SSF53474">
    <property type="entry name" value="alpha/beta-Hydrolases"/>
    <property type="match status" value="1"/>
</dbReference>
<feature type="region of interest" description="Disordered" evidence="1">
    <location>
        <begin position="476"/>
        <end position="519"/>
    </location>
</feature>
<dbReference type="Gene3D" id="3.40.50.1820">
    <property type="entry name" value="alpha/beta hydrolase"/>
    <property type="match status" value="2"/>
</dbReference>
<sequence length="755" mass="89602">MTYNTRMRICVDIKSHEGRSLLSKLYELEGDTLSWKSTPQMGNLKKGRGICEYICIVVKVDYFLVIILNNVNLKKAFNITQKLGNLLNICKDMCRKGYNCYYIKEKENDKGSQEDVRCHIKNKINIKRNEEKAEKGETLDQMEKLLLDLTQGKYKAEKHYVYTIDGYRLNLYRIVNNNSENIINDKVVQKERINEQVFEEDKKEVFCLNHGLFESSINYTCKGYNSLTFQIFSYNHDVWISNNRGNNFTQYVGKNIAINKLRENYTEEDLRDLGLNIKSDQIEKEMRKKKKKKRKKKDNNINQCDNKNMYHFKILHNLFFQTIKYIYPKKNNFTYYMKNFLMRKYLCNYHMNRSNKNCFNHYDRENIDLHKKKKIIIIKKKKNNNNNNNNNNNSHLIFRPLADNNFFNIFVRNINEKKKGNIYFKATQEREDANIKRGGTLGCDKIKEKESSEYFVDNKKLKNKSSNLTDNCDNKINKYDYNDDDNDDKDDDDDNDDNDNDNDDNDDDDNDDDDNEYTFEDMSTKDLPCIIKYIKNKTKKDKIIYVGFSQGSIQLLISSCLNEYVRKSIKRCYLMSLPIILRNKYNLEIPMKFLLYISKYYSFVFKGKSFFQHMIPYHISTFIISNLAHIIAHHVFKYYNENIKPEEKKLFFYHTPNGSTSKANLTRWAKAFNTCPVTNVLEKYPHECAFPITLIYGNKDTIIHVDKSIKYMNKIFDRKILKIITVPNWAHLDPLWSDNDGIVISCILKDINRGD</sequence>
<proteinExistence type="predicted"/>
<dbReference type="Proteomes" id="UP000054566">
    <property type="component" value="Unassembled WGS sequence"/>
</dbReference>
<reference evidence="4" key="2">
    <citation type="submission" date="2015-07" db="EMBL/GenBank/DDBJ databases">
        <title>The genome sequence of Plasmodium falciparum RAJ116.</title>
        <authorList>
            <consortium name="The Broad Institute Genome Sequencing Platform"/>
            <person name="Volkman S.K."/>
            <person name="Neafsey D.E."/>
            <person name="Dash A.P."/>
            <person name="Chitnis C.E."/>
            <person name="Hartl D.L."/>
            <person name="Young S.K."/>
            <person name="Kodira C.D."/>
            <person name="Zeng Q."/>
            <person name="Koehrsen M."/>
            <person name="Godfrey P."/>
            <person name="Alvarado L."/>
            <person name="Berlin A."/>
            <person name="Borenstein D."/>
            <person name="Chen Z."/>
            <person name="Engels R."/>
            <person name="Freedman E."/>
            <person name="Gellesch M."/>
            <person name="Goldberg J."/>
            <person name="Griggs A."/>
            <person name="Gujja S."/>
            <person name="Heiman D."/>
            <person name="Hepburn T."/>
            <person name="Howarth C."/>
            <person name="Jen D."/>
            <person name="Larson L."/>
            <person name="Lewis B."/>
            <person name="Mehta T."/>
            <person name="Park D."/>
            <person name="Pearson M."/>
            <person name="Roberts A."/>
            <person name="Saif S."/>
            <person name="Shea T."/>
            <person name="Shenoy N."/>
            <person name="Sisk P."/>
            <person name="Stolte C."/>
            <person name="Sykes S."/>
            <person name="Walk T."/>
            <person name="White J."/>
            <person name="Yandava C."/>
            <person name="Wirth D.F."/>
            <person name="Nusbaum C."/>
            <person name="Birren B."/>
        </authorList>
    </citation>
    <scope>NUCLEOTIDE SEQUENCE [LARGE SCALE GENOMIC DNA]</scope>
    <source>
        <strain evidence="4">RAJ116</strain>
    </source>
</reference>
<dbReference type="EMBL" id="GG664176">
    <property type="protein sequence ID" value="KNC36549.1"/>
    <property type="molecule type" value="Genomic_DNA"/>
</dbReference>
<name>A0A0L0CYT6_PLAFA</name>
<evidence type="ECO:0000313" key="3">
    <source>
        <dbReference type="EMBL" id="KNC36549.1"/>
    </source>
</evidence>
<protein>
    <recommendedName>
        <fullName evidence="2">Partial AB-hydrolase lipase domain-containing protein</fullName>
    </recommendedName>
</protein>
<evidence type="ECO:0000313" key="4">
    <source>
        <dbReference type="Proteomes" id="UP000054566"/>
    </source>
</evidence>
<dbReference type="GO" id="GO:0006629">
    <property type="term" value="P:lipid metabolic process"/>
    <property type="evidence" value="ECO:0007669"/>
    <property type="project" value="InterPro"/>
</dbReference>
<dbReference type="OrthoDB" id="8040642at2759"/>
<dbReference type="InterPro" id="IPR029058">
    <property type="entry name" value="AB_hydrolase_fold"/>
</dbReference>
<dbReference type="FunFam" id="3.40.50.1820:FF:000333">
    <property type="entry name" value="Steryl ester hydrolase, putative"/>
    <property type="match status" value="1"/>
</dbReference>
<organism evidence="3 4">
    <name type="scientific">Plasmodium falciparum RAJ116</name>
    <dbReference type="NCBI Taxonomy" id="580058"/>
    <lineage>
        <taxon>Eukaryota</taxon>
        <taxon>Sar</taxon>
        <taxon>Alveolata</taxon>
        <taxon>Apicomplexa</taxon>
        <taxon>Aconoidasida</taxon>
        <taxon>Haemosporida</taxon>
        <taxon>Plasmodiidae</taxon>
        <taxon>Plasmodium</taxon>
        <taxon>Plasmodium (Laverania)</taxon>
    </lineage>
</organism>
<dbReference type="FunFam" id="3.40.50.1820:FF:000287">
    <property type="entry name" value="Steryl ester hydrolase, putative"/>
    <property type="match status" value="1"/>
</dbReference>
<feature type="domain" description="Partial AB-hydrolase lipase" evidence="2">
    <location>
        <begin position="152"/>
        <end position="222"/>
    </location>
</feature>
<feature type="compositionally biased region" description="Acidic residues" evidence="1">
    <location>
        <begin position="482"/>
        <end position="519"/>
    </location>
</feature>
<dbReference type="PANTHER" id="PTHR11005">
    <property type="entry name" value="LYSOSOMAL ACID LIPASE-RELATED"/>
    <property type="match status" value="1"/>
</dbReference>
<dbReference type="AlphaFoldDB" id="A0A0L0CYT6"/>
<evidence type="ECO:0000259" key="2">
    <source>
        <dbReference type="Pfam" id="PF04083"/>
    </source>
</evidence>
<dbReference type="Pfam" id="PF04083">
    <property type="entry name" value="Abhydro_lipase"/>
    <property type="match status" value="1"/>
</dbReference>